<feature type="domain" description="Cadherin" evidence="22">
    <location>
        <begin position="444"/>
        <end position="540"/>
    </location>
</feature>
<comment type="subcellular location">
    <subcellularLocation>
        <location evidence="1">Apical cell membrane</location>
        <topology evidence="1">Single-pass type I membrane protein</topology>
    </subcellularLocation>
    <subcellularLocation>
        <location evidence="2">Cell junction</location>
    </subcellularLocation>
    <subcellularLocation>
        <location evidence="16">Cell projection</location>
        <location evidence="16">Microvillus membrane</location>
        <topology evidence="16">Single-pass type I membrane protein</topology>
    </subcellularLocation>
</comment>
<feature type="domain" description="Cadherin" evidence="22">
    <location>
        <begin position="773"/>
        <end position="880"/>
    </location>
</feature>
<evidence type="ECO:0000256" key="2">
    <source>
        <dbReference type="ARBA" id="ARBA00004282"/>
    </source>
</evidence>
<keyword evidence="11" id="KW-0965">Cell junction</keyword>
<dbReference type="FunFam" id="2.60.40.60:FF:000098">
    <property type="entry name" value="cadherin-23 isoform X1"/>
    <property type="match status" value="1"/>
</dbReference>
<evidence type="ECO:0000256" key="6">
    <source>
        <dbReference type="ARBA" id="ARBA00022729"/>
    </source>
</evidence>
<dbReference type="GO" id="GO:0016324">
    <property type="term" value="C:apical plasma membrane"/>
    <property type="evidence" value="ECO:0007669"/>
    <property type="project" value="UniProtKB-SubCell"/>
</dbReference>
<keyword evidence="7" id="KW-0677">Repeat</keyword>
<evidence type="ECO:0000313" key="23">
    <source>
        <dbReference type="Ensembl" id="ENSAZOP00000021104.1"/>
    </source>
</evidence>
<dbReference type="InterPro" id="IPR002126">
    <property type="entry name" value="Cadherin-like_dom"/>
</dbReference>
<keyword evidence="3" id="KW-1003">Cell membrane</keyword>
<evidence type="ECO:0000256" key="9">
    <source>
        <dbReference type="ARBA" id="ARBA00022837"/>
    </source>
</evidence>
<dbReference type="Ensembl" id="ENSAZOT00000022662.1">
    <property type="protein sequence ID" value="ENSAZOP00000021104.1"/>
    <property type="gene ID" value="ENSAZOG00000013605.1"/>
</dbReference>
<organism evidence="23 24">
    <name type="scientific">Anas zonorhyncha</name>
    <name type="common">Eastern spot-billed duck</name>
    <dbReference type="NCBI Taxonomy" id="75864"/>
    <lineage>
        <taxon>Eukaryota</taxon>
        <taxon>Metazoa</taxon>
        <taxon>Chordata</taxon>
        <taxon>Craniata</taxon>
        <taxon>Vertebrata</taxon>
        <taxon>Euteleostomi</taxon>
        <taxon>Archelosauria</taxon>
        <taxon>Archosauria</taxon>
        <taxon>Dinosauria</taxon>
        <taxon>Saurischia</taxon>
        <taxon>Theropoda</taxon>
        <taxon>Coelurosauria</taxon>
        <taxon>Aves</taxon>
        <taxon>Neognathae</taxon>
        <taxon>Galloanserae</taxon>
        <taxon>Anseriformes</taxon>
        <taxon>Anatidae</taxon>
        <taxon>Anatinae</taxon>
        <taxon>Anas</taxon>
    </lineage>
</organism>
<feature type="region of interest" description="Disordered" evidence="20">
    <location>
        <begin position="337"/>
        <end position="367"/>
    </location>
</feature>
<feature type="domain" description="Cadherin" evidence="22">
    <location>
        <begin position="179"/>
        <end position="217"/>
    </location>
</feature>
<dbReference type="FunFam" id="2.60.40.60:FF:000094">
    <property type="entry name" value="protocadherin gamma-C4 isoform X2"/>
    <property type="match status" value="1"/>
</dbReference>
<sequence length="1489" mass="160076">MNLGTAGGKGLWWCQGAGRAQPARSIPSEAPQVGAGGWGSTRDVPQVLCRAPRAPGRMAQPSLLLLPFLLAAASGNTPPIFNTTIEYVSEDLLIGQVAFVLTATDLDKDTLSYSISGADAFYFNVNQSTGVVTLRNLLDRESQARLTLTVTVSDGVNDATSRKLTVIVQDCNDNAPVFKGLPYETSVPENMMAGSIIYTISATDADTGNAAKVSYSILEVSTAPGHRRPDTALLGGSAQWGLGGWEGGLGSRDPPQQLLCPPVRTPWDAEEGSLWAEPGRRVGAEPPSSLWGPLHSLTRGSVPHPGDPGQREEFLALLHPAQRQRGAQRLAGLRHQHLLPAEDPRPGRGQRGRGTGGGGEGCRGGLKGSLPPGRWGAAVRGDSVPEQHHLLLHHRHRPAQPGPALPQRALLQLRVREQPAGEEPSRPGGVGLGLSPRPALTSLSPQGVSVLTVTATDRDTGVNDEIFYSITNASVPFAINTTTGIITVSGWLDREQLSSEEMLLEVLAREKNLDIHGSVANATTMVTILVVDVNDNKPEFYQCSLPSCNFTKSQNNFTGSIIEHSSSKVPVSNLSIVARDPDKGINSTFELYLQGGSASAFSVSPTTIVGTGEVQILVQNPSEVDYEISHVMVVQLIANDTGNPANCCSVATVTVNLIDTNDHFPEFPQSVYVLSVMENSPAGTIIAPNITAYDPDSGAYGQITYQLLPDTILATFTVNATSGAVLVSPGASLDRETRSIYYANIQAKDGGDMMNTALLEIYVLDENDNAPIVTGSYFISVEEGQNVSMEVKAIDNDEPNTPNSELGFRILPGLFSDNFTINETTGQMHSKGPLDREALDDKDGQLVVTVEVYDHGVPPLSTQVNVTITVADINDNTPVFLEQSYEFSIFESSLDPFVGTVVATDADKTEINFRISFRLQSGSGSSNFLIRSHQLGTGNYSGQLSVDPDTTMDYDTLQQKSFYLTVVAENTATDIAKNASVPVVVHVLDVNDEPPSIVPTSQTVTVRENGTQQGLVYTVSASDPDTNHSLVIEELQVTCLNRSQSAGDVCWDWFVLLPNGSLLVNSSEIDFEQCDTVKLTLRAEDLYTEKGDRYSKNGTLTINIEDINDNAPVFLPISETFVVVPDVSTVGLQVATVRATDDDSGLGGEIAFSIFKVVFMEENGNNRTLENLFKVVTTVEQKIYMGSIQVASNLDSSLKGKYQVTVNAQDRTAPQNTAQTVLTIFTVDQSYRIRLQFSVPVEEVQRNLEDIKATLTIATKATVYVVAISNPDNSRAARAQVKSVMDAYFVYSNGTALDINQLSQLIQSDSQVLLKLVDMGLAIIGSGEVTETSKETQLIGIIAGLAAFLVLFILIMTLVLVLTTRSYKRKLNAMKALKAATTLSPTVAQQGAGIPGTNQYNAEGANPMLNLPMDLSHDLGFHEDTSSLASINSLDENKVDSPKDNNPKAKLHKSHPMDPTEDKVLVAALDAKEPTKMAYINNTFSTTDL</sequence>
<dbReference type="GO" id="GO:0007156">
    <property type="term" value="P:homophilic cell adhesion via plasma membrane adhesion molecules"/>
    <property type="evidence" value="ECO:0007669"/>
    <property type="project" value="InterPro"/>
</dbReference>
<evidence type="ECO:0000256" key="1">
    <source>
        <dbReference type="ARBA" id="ARBA00004247"/>
    </source>
</evidence>
<dbReference type="FunFam" id="2.60.40.60:FF:000221">
    <property type="entry name" value="Cadherin related family member 2"/>
    <property type="match status" value="1"/>
</dbReference>
<dbReference type="InterPro" id="IPR020894">
    <property type="entry name" value="Cadherin_CS"/>
</dbReference>
<dbReference type="SMART" id="SM00112">
    <property type="entry name" value="CA"/>
    <property type="match status" value="8"/>
</dbReference>
<evidence type="ECO:0000256" key="11">
    <source>
        <dbReference type="ARBA" id="ARBA00022949"/>
    </source>
</evidence>
<feature type="compositionally biased region" description="Basic and acidic residues" evidence="20">
    <location>
        <begin position="1435"/>
        <end position="1447"/>
    </location>
</feature>
<dbReference type="FunFam" id="2.60.40.60:FF:000168">
    <property type="entry name" value="Cadherin-related family member 2"/>
    <property type="match status" value="1"/>
</dbReference>
<comment type="subunit">
    <text evidence="17">Part of the IMAC/intermicrovillar adhesion complex/intermicrovillar tip-link complex composed of ANKS4B, MYO7B, USH1C, CDHR2 and CDHR5. Interacts with MAST2. Interacts (via cytoplasmic domain) with USH1C and MYO7B; required for proper localization of CDHR2 to microvilli tips and its function in brush border differentiation.</text>
</comment>
<dbReference type="PRINTS" id="PR00205">
    <property type="entry name" value="CADHERIN"/>
</dbReference>
<keyword evidence="13 21" id="KW-0472">Membrane</keyword>
<keyword evidence="6" id="KW-0732">Signal</keyword>
<dbReference type="GO" id="GO:0060429">
    <property type="term" value="P:epithelium development"/>
    <property type="evidence" value="ECO:0007669"/>
    <property type="project" value="UniProtKB-ARBA"/>
</dbReference>
<evidence type="ECO:0000256" key="20">
    <source>
        <dbReference type="SAM" id="MobiDB-lite"/>
    </source>
</evidence>
<dbReference type="PANTHER" id="PTHR24026">
    <property type="entry name" value="FAT ATYPICAL CADHERIN-RELATED"/>
    <property type="match status" value="1"/>
</dbReference>
<feature type="domain" description="Cadherin" evidence="22">
    <location>
        <begin position="998"/>
        <end position="1114"/>
    </location>
</feature>
<dbReference type="PANTHER" id="PTHR24026:SF133">
    <property type="entry name" value="CADHERIN-RELATED FAMILY MEMBER 2"/>
    <property type="match status" value="1"/>
</dbReference>
<keyword evidence="14" id="KW-0966">Cell projection</keyword>
<dbReference type="Proteomes" id="UP000694549">
    <property type="component" value="Unplaced"/>
</dbReference>
<dbReference type="PROSITE" id="PS50268">
    <property type="entry name" value="CADHERIN_2"/>
    <property type="match status" value="9"/>
</dbReference>
<evidence type="ECO:0000256" key="3">
    <source>
        <dbReference type="ARBA" id="ARBA00022475"/>
    </source>
</evidence>
<evidence type="ECO:0000256" key="14">
    <source>
        <dbReference type="ARBA" id="ARBA00023273"/>
    </source>
</evidence>
<evidence type="ECO:0000256" key="19">
    <source>
        <dbReference type="PROSITE-ProRule" id="PRU00043"/>
    </source>
</evidence>
<dbReference type="PROSITE" id="PS00232">
    <property type="entry name" value="CADHERIN_1"/>
    <property type="match status" value="4"/>
</dbReference>
<evidence type="ECO:0000256" key="13">
    <source>
        <dbReference type="ARBA" id="ARBA00023136"/>
    </source>
</evidence>
<evidence type="ECO:0000256" key="15">
    <source>
        <dbReference type="ARBA" id="ARBA00059631"/>
    </source>
</evidence>
<dbReference type="CDD" id="cd11304">
    <property type="entry name" value="Cadherin_repeat"/>
    <property type="match status" value="9"/>
</dbReference>
<keyword evidence="9 19" id="KW-0106">Calcium</keyword>
<proteinExistence type="predicted"/>
<feature type="domain" description="Cadherin" evidence="22">
    <location>
        <begin position="88"/>
        <end position="178"/>
    </location>
</feature>
<keyword evidence="8" id="KW-0221">Differentiation</keyword>
<evidence type="ECO:0000256" key="5">
    <source>
        <dbReference type="ARBA" id="ARBA00022692"/>
    </source>
</evidence>
<evidence type="ECO:0000256" key="17">
    <source>
        <dbReference type="ARBA" id="ARBA00064960"/>
    </source>
</evidence>
<reference evidence="23" key="2">
    <citation type="submission" date="2025-09" db="UniProtKB">
        <authorList>
            <consortium name="Ensembl"/>
        </authorList>
    </citation>
    <scope>IDENTIFICATION</scope>
</reference>
<feature type="domain" description="Cadherin" evidence="22">
    <location>
        <begin position="668"/>
        <end position="773"/>
    </location>
</feature>
<dbReference type="Pfam" id="PF00028">
    <property type="entry name" value="Cadherin"/>
    <property type="match status" value="4"/>
</dbReference>
<feature type="domain" description="Cadherin" evidence="22">
    <location>
        <begin position="553"/>
        <end position="667"/>
    </location>
</feature>
<protein>
    <recommendedName>
        <fullName evidence="18">Cadherin-related family member 2</fullName>
    </recommendedName>
</protein>
<dbReference type="GO" id="GO:0070161">
    <property type="term" value="C:anchoring junction"/>
    <property type="evidence" value="ECO:0007669"/>
    <property type="project" value="UniProtKB-SubCell"/>
</dbReference>
<feature type="domain" description="Cadherin" evidence="22">
    <location>
        <begin position="1116"/>
        <end position="1242"/>
    </location>
</feature>
<keyword evidence="24" id="KW-1185">Reference proteome</keyword>
<keyword evidence="10" id="KW-0130">Cell adhesion</keyword>
<evidence type="ECO:0000256" key="8">
    <source>
        <dbReference type="ARBA" id="ARBA00022782"/>
    </source>
</evidence>
<keyword evidence="12 21" id="KW-1133">Transmembrane helix</keyword>
<dbReference type="Gene3D" id="2.60.40.60">
    <property type="entry name" value="Cadherins"/>
    <property type="match status" value="9"/>
</dbReference>
<feature type="domain" description="Cadherin" evidence="22">
    <location>
        <begin position="881"/>
        <end position="997"/>
    </location>
</feature>
<keyword evidence="4" id="KW-0597">Phosphoprotein</keyword>
<dbReference type="FunFam" id="2.60.40.60:FF:000101">
    <property type="entry name" value="FAT atypical cadherin 4"/>
    <property type="match status" value="1"/>
</dbReference>
<evidence type="ECO:0000256" key="4">
    <source>
        <dbReference type="ARBA" id="ARBA00022553"/>
    </source>
</evidence>
<feature type="compositionally biased region" description="Gly residues" evidence="20">
    <location>
        <begin position="352"/>
        <end position="367"/>
    </location>
</feature>
<name>A0A8B9VG74_9AVES</name>
<dbReference type="GO" id="GO:0031528">
    <property type="term" value="C:microvillus membrane"/>
    <property type="evidence" value="ECO:0007669"/>
    <property type="project" value="UniProtKB-SubCell"/>
</dbReference>
<dbReference type="InterPro" id="IPR015919">
    <property type="entry name" value="Cadherin-like_sf"/>
</dbReference>
<dbReference type="GO" id="GO:0030154">
    <property type="term" value="P:cell differentiation"/>
    <property type="evidence" value="ECO:0007669"/>
    <property type="project" value="UniProtKB-KW"/>
</dbReference>
<evidence type="ECO:0000313" key="24">
    <source>
        <dbReference type="Proteomes" id="UP000694549"/>
    </source>
</evidence>
<evidence type="ECO:0000256" key="10">
    <source>
        <dbReference type="ARBA" id="ARBA00022889"/>
    </source>
</evidence>
<evidence type="ECO:0000256" key="7">
    <source>
        <dbReference type="ARBA" id="ARBA00022737"/>
    </source>
</evidence>
<feature type="region of interest" description="Disordered" evidence="20">
    <location>
        <begin position="1432"/>
        <end position="1458"/>
    </location>
</feature>
<reference evidence="23" key="1">
    <citation type="submission" date="2025-08" db="UniProtKB">
        <authorList>
            <consortium name="Ensembl"/>
        </authorList>
    </citation>
    <scope>IDENTIFICATION</scope>
</reference>
<evidence type="ECO:0000259" key="22">
    <source>
        <dbReference type="PROSITE" id="PS50268"/>
    </source>
</evidence>
<evidence type="ECO:0000256" key="18">
    <source>
        <dbReference type="ARBA" id="ARBA00067497"/>
    </source>
</evidence>
<evidence type="ECO:0000256" key="12">
    <source>
        <dbReference type="ARBA" id="ARBA00022989"/>
    </source>
</evidence>
<feature type="transmembrane region" description="Helical" evidence="21">
    <location>
        <begin position="1338"/>
        <end position="1362"/>
    </location>
</feature>
<evidence type="ECO:0000256" key="21">
    <source>
        <dbReference type="SAM" id="Phobius"/>
    </source>
</evidence>
<keyword evidence="5 21" id="KW-0812">Transmembrane</keyword>
<comment type="function">
    <text evidence="15">Intermicrovillar adhesion molecule that forms, via its extracellular domain, calcium-dependent heterophilic complexes with CDHR5 on adjacent microvilli. Thereby, controls the packing of microvilli at the apical membrane of epithelial cells. Through its cytoplasmic domain, interacts with microvillus cytoplasmic proteins to form the intermicrovillar adhesion complex/IMAC. This complex plays a central role in microvilli and epithelial brush border differentiation. May also play a role in cell-cell adhesion and contact inhibition in epithelial cells.</text>
</comment>
<accession>A0A8B9VG74</accession>
<evidence type="ECO:0000256" key="16">
    <source>
        <dbReference type="ARBA" id="ARBA00060382"/>
    </source>
</evidence>
<dbReference type="FunFam" id="2.60.40.60:FF:000252">
    <property type="entry name" value="Cadherin related family member 2"/>
    <property type="match status" value="1"/>
</dbReference>
<dbReference type="SUPFAM" id="SSF49313">
    <property type="entry name" value="Cadherin-like"/>
    <property type="match status" value="9"/>
</dbReference>
<dbReference type="GO" id="GO:0005509">
    <property type="term" value="F:calcium ion binding"/>
    <property type="evidence" value="ECO:0007669"/>
    <property type="project" value="UniProtKB-UniRule"/>
</dbReference>